<protein>
    <submittedName>
        <fullName evidence="2">Uncharacterized protein</fullName>
    </submittedName>
</protein>
<proteinExistence type="predicted"/>
<feature type="compositionally biased region" description="Basic and acidic residues" evidence="1">
    <location>
        <begin position="15"/>
        <end position="28"/>
    </location>
</feature>
<feature type="region of interest" description="Disordered" evidence="1">
    <location>
        <begin position="1"/>
        <end position="34"/>
    </location>
</feature>
<reference evidence="2 3" key="1">
    <citation type="submission" date="2023-06" db="EMBL/GenBank/DDBJ databases">
        <title>Marinobacter azerbaijanicus a moderately halophilic, isolated from Urmia Lake in Azerbaijan region of Iran.</title>
        <authorList>
            <person name="Sanchez-Porro C."/>
            <person name="Aghdam E.M."/>
            <person name="Saheb S.M."/>
            <person name="Tarhriz V."/>
            <person name="Kazemi E."/>
            <person name="Ammozegar M.A."/>
            <person name="Ventosa A."/>
            <person name="Hejazi M.S."/>
        </authorList>
    </citation>
    <scope>NUCLEOTIDE SEQUENCE [LARGE SCALE GENOMIC DNA]</scope>
    <source>
        <strain evidence="2 3">TBZ242</strain>
    </source>
</reference>
<dbReference type="EMBL" id="JASSVS010000005">
    <property type="protein sequence ID" value="MDL0431827.1"/>
    <property type="molecule type" value="Genomic_DNA"/>
</dbReference>
<evidence type="ECO:0000313" key="2">
    <source>
        <dbReference type="EMBL" id="MDL0431827.1"/>
    </source>
</evidence>
<accession>A0ABT7ICE2</accession>
<name>A0ABT7ICE2_9GAMM</name>
<evidence type="ECO:0000313" key="3">
    <source>
        <dbReference type="Proteomes" id="UP001227964"/>
    </source>
</evidence>
<dbReference type="RefSeq" id="WP_285390955.1">
    <property type="nucleotide sequence ID" value="NZ_JASSVS010000005.1"/>
</dbReference>
<organism evidence="2 3">
    <name type="scientific">Marinobacter azerbaijanicus</name>
    <dbReference type="NCBI Taxonomy" id="3050455"/>
    <lineage>
        <taxon>Bacteria</taxon>
        <taxon>Pseudomonadati</taxon>
        <taxon>Pseudomonadota</taxon>
        <taxon>Gammaproteobacteria</taxon>
        <taxon>Pseudomonadales</taxon>
        <taxon>Marinobacteraceae</taxon>
        <taxon>Marinobacter</taxon>
    </lineage>
</organism>
<dbReference type="Proteomes" id="UP001227964">
    <property type="component" value="Unassembled WGS sequence"/>
</dbReference>
<sequence length="48" mass="5621">MLDQIKSTRIPAGQGEERDNEQQRHSDSRFTQPYSQRLADFEVIEEIA</sequence>
<evidence type="ECO:0000256" key="1">
    <source>
        <dbReference type="SAM" id="MobiDB-lite"/>
    </source>
</evidence>
<comment type="caution">
    <text evidence="2">The sequence shown here is derived from an EMBL/GenBank/DDBJ whole genome shotgun (WGS) entry which is preliminary data.</text>
</comment>
<gene>
    <name evidence="2" type="ORF">QPM17_11850</name>
</gene>
<keyword evidence="3" id="KW-1185">Reference proteome</keyword>